<dbReference type="InterPro" id="IPR035919">
    <property type="entry name" value="EAL_sf"/>
</dbReference>
<dbReference type="SMART" id="SM00052">
    <property type="entry name" value="EAL"/>
    <property type="match status" value="1"/>
</dbReference>
<dbReference type="SUPFAM" id="SSF55073">
    <property type="entry name" value="Nucleotide cyclase"/>
    <property type="match status" value="1"/>
</dbReference>
<gene>
    <name evidence="3" type="ORF">CWI70_08925</name>
</gene>
<dbReference type="CDD" id="cd01948">
    <property type="entry name" value="EAL"/>
    <property type="match status" value="1"/>
</dbReference>
<dbReference type="AlphaFoldDB" id="A0A432Y783"/>
<keyword evidence="1" id="KW-0472">Membrane</keyword>
<accession>A0A432Y783</accession>
<feature type="transmembrane region" description="Helical" evidence="1">
    <location>
        <begin position="48"/>
        <end position="74"/>
    </location>
</feature>
<organism evidence="3 4">
    <name type="scientific">Pseudidiomarina homiensis</name>
    <dbReference type="NCBI Taxonomy" id="364198"/>
    <lineage>
        <taxon>Bacteria</taxon>
        <taxon>Pseudomonadati</taxon>
        <taxon>Pseudomonadota</taxon>
        <taxon>Gammaproteobacteria</taxon>
        <taxon>Alteromonadales</taxon>
        <taxon>Idiomarinaceae</taxon>
        <taxon>Pseudidiomarina</taxon>
    </lineage>
</organism>
<keyword evidence="1" id="KW-0812">Transmembrane</keyword>
<feature type="domain" description="EAL" evidence="2">
    <location>
        <begin position="296"/>
        <end position="549"/>
    </location>
</feature>
<keyword evidence="1" id="KW-1133">Transmembrane helix</keyword>
<name>A0A432Y783_9GAMM</name>
<dbReference type="InterPro" id="IPR001633">
    <property type="entry name" value="EAL_dom"/>
</dbReference>
<reference evidence="4" key="1">
    <citation type="journal article" date="2018" name="Front. Microbiol.">
        <title>Genome-Based Analysis Reveals the Taxonomy and Diversity of the Family Idiomarinaceae.</title>
        <authorList>
            <person name="Liu Y."/>
            <person name="Lai Q."/>
            <person name="Shao Z."/>
        </authorList>
    </citation>
    <scope>NUCLEOTIDE SEQUENCE [LARGE SCALE GENOMIC DNA]</scope>
    <source>
        <strain evidence="4">PO-M2</strain>
    </source>
</reference>
<dbReference type="InterPro" id="IPR050706">
    <property type="entry name" value="Cyclic-di-GMP_PDE-like"/>
</dbReference>
<dbReference type="Pfam" id="PF00990">
    <property type="entry name" value="GGDEF"/>
    <property type="match status" value="1"/>
</dbReference>
<sequence>MNIGNYLFRKYTQPQRLLLIVVLMSAVAGVTALVWITGGIKYVYSHSMYIPIAIAGIIFGYKGGIIIGLIGGIALGPWMPINTETMEMQDTINWVYRTFYFVAVGTLAGLSSDTSRRYIERLKQLARRDPVSKLPNRKALLERLQDLRDSHELTTQNYFLVTCSIDNGMALRSAFGFTVIDAIIQSYAKALQAMSAHQPEVFRIHAGQLAALFPNIAANDTDAVMNECLSTLRENANFENLSVYVNRHLGGVFLNDLSIEPATLLQHAEIAIARANDKMMDSFIYTPEVSETISKHLALMAEVSEGIERGDFLMHYQPKLELASGKVFGVEALIRWHHPERGWIRPDEFIPSAEHSTLILKISEFVLREVIQQTSAWQKQGVYLQVAINVTGHDLLQPGFSQMLFDLLSEYDVDGNWIEIEITEGTLIEDIDDVVAELLKLAKAKITVSIDDFGTGYSSLQYLYKLPISLLKIDQVFVKTLPDDEGASHICAAAVVLAQKMGIKSLAEGVETEAHLNYLRELGCDYGQGYLFCKPLGADEFIDWYRSHQDHEQQLG</sequence>
<evidence type="ECO:0000313" key="4">
    <source>
        <dbReference type="Proteomes" id="UP000287649"/>
    </source>
</evidence>
<dbReference type="InterPro" id="IPR000160">
    <property type="entry name" value="GGDEF_dom"/>
</dbReference>
<dbReference type="Gene3D" id="3.20.20.450">
    <property type="entry name" value="EAL domain"/>
    <property type="match status" value="1"/>
</dbReference>
<evidence type="ECO:0000259" key="2">
    <source>
        <dbReference type="PROSITE" id="PS50883"/>
    </source>
</evidence>
<dbReference type="InterPro" id="IPR043128">
    <property type="entry name" value="Rev_trsase/Diguanyl_cyclase"/>
</dbReference>
<dbReference type="RefSeq" id="WP_126772476.1">
    <property type="nucleotide sequence ID" value="NZ_JANQBU010000001.1"/>
</dbReference>
<comment type="caution">
    <text evidence="3">The sequence shown here is derived from an EMBL/GenBank/DDBJ whole genome shotgun (WGS) entry which is preliminary data.</text>
</comment>
<proteinExistence type="predicted"/>
<dbReference type="PANTHER" id="PTHR33121:SF70">
    <property type="entry name" value="SIGNALING PROTEIN YKOW"/>
    <property type="match status" value="1"/>
</dbReference>
<evidence type="ECO:0000256" key="1">
    <source>
        <dbReference type="SAM" id="Phobius"/>
    </source>
</evidence>
<dbReference type="Gene3D" id="3.30.70.270">
    <property type="match status" value="1"/>
</dbReference>
<dbReference type="Proteomes" id="UP000287649">
    <property type="component" value="Unassembled WGS sequence"/>
</dbReference>
<dbReference type="Pfam" id="PF00563">
    <property type="entry name" value="EAL"/>
    <property type="match status" value="1"/>
</dbReference>
<feature type="transmembrane region" description="Helical" evidence="1">
    <location>
        <begin position="94"/>
        <end position="111"/>
    </location>
</feature>
<dbReference type="EMBL" id="PIPX01000001">
    <property type="protein sequence ID" value="RUO56839.1"/>
    <property type="molecule type" value="Genomic_DNA"/>
</dbReference>
<keyword evidence="4" id="KW-1185">Reference proteome</keyword>
<feature type="transmembrane region" description="Helical" evidence="1">
    <location>
        <begin position="17"/>
        <end position="36"/>
    </location>
</feature>
<dbReference type="SMART" id="SM00267">
    <property type="entry name" value="GGDEF"/>
    <property type="match status" value="1"/>
</dbReference>
<evidence type="ECO:0000313" key="3">
    <source>
        <dbReference type="EMBL" id="RUO56839.1"/>
    </source>
</evidence>
<dbReference type="PANTHER" id="PTHR33121">
    <property type="entry name" value="CYCLIC DI-GMP PHOSPHODIESTERASE PDEF"/>
    <property type="match status" value="1"/>
</dbReference>
<dbReference type="PROSITE" id="PS50883">
    <property type="entry name" value="EAL"/>
    <property type="match status" value="1"/>
</dbReference>
<dbReference type="SUPFAM" id="SSF141868">
    <property type="entry name" value="EAL domain-like"/>
    <property type="match status" value="1"/>
</dbReference>
<protein>
    <submittedName>
        <fullName evidence="3">GGDEF domain-containing protein</fullName>
    </submittedName>
</protein>
<dbReference type="GO" id="GO:0071111">
    <property type="term" value="F:cyclic-guanylate-specific phosphodiesterase activity"/>
    <property type="evidence" value="ECO:0007669"/>
    <property type="project" value="InterPro"/>
</dbReference>
<dbReference type="OrthoDB" id="9804951at2"/>
<dbReference type="InterPro" id="IPR029787">
    <property type="entry name" value="Nucleotide_cyclase"/>
</dbReference>